<evidence type="ECO:0000313" key="9">
    <source>
        <dbReference type="Proteomes" id="UP000799444"/>
    </source>
</evidence>
<dbReference type="InterPro" id="IPR049326">
    <property type="entry name" value="Rhodopsin_dom_fungi"/>
</dbReference>
<dbReference type="GO" id="GO:0016020">
    <property type="term" value="C:membrane"/>
    <property type="evidence" value="ECO:0007669"/>
    <property type="project" value="UniProtKB-SubCell"/>
</dbReference>
<reference evidence="8" key="1">
    <citation type="journal article" date="2020" name="Stud. Mycol.">
        <title>101 Dothideomycetes genomes: a test case for predicting lifestyles and emergence of pathogens.</title>
        <authorList>
            <person name="Haridas S."/>
            <person name="Albert R."/>
            <person name="Binder M."/>
            <person name="Bloem J."/>
            <person name="Labutti K."/>
            <person name="Salamov A."/>
            <person name="Andreopoulos B."/>
            <person name="Baker S."/>
            <person name="Barry K."/>
            <person name="Bills G."/>
            <person name="Bluhm B."/>
            <person name="Cannon C."/>
            <person name="Castanera R."/>
            <person name="Culley D."/>
            <person name="Daum C."/>
            <person name="Ezra D."/>
            <person name="Gonzalez J."/>
            <person name="Henrissat B."/>
            <person name="Kuo A."/>
            <person name="Liang C."/>
            <person name="Lipzen A."/>
            <person name="Lutzoni F."/>
            <person name="Magnuson J."/>
            <person name="Mondo S."/>
            <person name="Nolan M."/>
            <person name="Ohm R."/>
            <person name="Pangilinan J."/>
            <person name="Park H.-J."/>
            <person name="Ramirez L."/>
            <person name="Alfaro M."/>
            <person name="Sun H."/>
            <person name="Tritt A."/>
            <person name="Yoshinaga Y."/>
            <person name="Zwiers L.-H."/>
            <person name="Turgeon B."/>
            <person name="Goodwin S."/>
            <person name="Spatafora J."/>
            <person name="Crous P."/>
            <person name="Grigoriev I."/>
        </authorList>
    </citation>
    <scope>NUCLEOTIDE SEQUENCE</scope>
    <source>
        <strain evidence="8">CBS 125425</strain>
    </source>
</reference>
<evidence type="ECO:0000313" key="8">
    <source>
        <dbReference type="EMBL" id="KAF2740895.1"/>
    </source>
</evidence>
<evidence type="ECO:0000256" key="6">
    <source>
        <dbReference type="SAM" id="Phobius"/>
    </source>
</evidence>
<dbReference type="Proteomes" id="UP000799444">
    <property type="component" value="Unassembled WGS sequence"/>
</dbReference>
<feature type="domain" description="Rhodopsin" evidence="7">
    <location>
        <begin position="2"/>
        <end position="83"/>
    </location>
</feature>
<name>A0A9P4V9T3_9PLEO</name>
<feature type="transmembrane region" description="Helical" evidence="6">
    <location>
        <begin position="18"/>
        <end position="39"/>
    </location>
</feature>
<keyword evidence="4 6" id="KW-0472">Membrane</keyword>
<dbReference type="OrthoDB" id="5401779at2759"/>
<protein>
    <recommendedName>
        <fullName evidence="7">Rhodopsin domain-containing protein</fullName>
    </recommendedName>
</protein>
<evidence type="ECO:0000259" key="7">
    <source>
        <dbReference type="Pfam" id="PF20684"/>
    </source>
</evidence>
<comment type="similarity">
    <text evidence="5">Belongs to the SAT4 family.</text>
</comment>
<evidence type="ECO:0000256" key="2">
    <source>
        <dbReference type="ARBA" id="ARBA00022692"/>
    </source>
</evidence>
<comment type="caution">
    <text evidence="8">The sequence shown here is derived from an EMBL/GenBank/DDBJ whole genome shotgun (WGS) entry which is preliminary data.</text>
</comment>
<keyword evidence="3 6" id="KW-1133">Transmembrane helix</keyword>
<dbReference type="AlphaFoldDB" id="A0A9P4V9T3"/>
<accession>A0A9P4V9T3</accession>
<evidence type="ECO:0000256" key="5">
    <source>
        <dbReference type="ARBA" id="ARBA00038359"/>
    </source>
</evidence>
<organism evidence="8 9">
    <name type="scientific">Polyplosphaeria fusca</name>
    <dbReference type="NCBI Taxonomy" id="682080"/>
    <lineage>
        <taxon>Eukaryota</taxon>
        <taxon>Fungi</taxon>
        <taxon>Dikarya</taxon>
        <taxon>Ascomycota</taxon>
        <taxon>Pezizomycotina</taxon>
        <taxon>Dothideomycetes</taxon>
        <taxon>Pleosporomycetidae</taxon>
        <taxon>Pleosporales</taxon>
        <taxon>Tetraplosphaeriaceae</taxon>
        <taxon>Polyplosphaeria</taxon>
    </lineage>
</organism>
<gene>
    <name evidence="8" type="ORF">EJ04DRAFT_423306</name>
</gene>
<dbReference type="Pfam" id="PF20684">
    <property type="entry name" value="Fung_rhodopsin"/>
    <property type="match status" value="1"/>
</dbReference>
<evidence type="ECO:0000256" key="1">
    <source>
        <dbReference type="ARBA" id="ARBA00004141"/>
    </source>
</evidence>
<feature type="non-terminal residue" evidence="8">
    <location>
        <position position="1"/>
    </location>
</feature>
<sequence length="147" mass="16654">SMPHFVVWELRLRRAHKIAITAIFTLGLLNIVMGALRMWSQLSTVNDGDPTYDALPDLIWALATLSTAIMVACCPLLRPLFEKCIPTRLTHIHLIKRPSHAPAISVTTRIDVFLHTSQPRIESSEDEHHENEGPTFEVRQFAPELHC</sequence>
<keyword evidence="2 6" id="KW-0812">Transmembrane</keyword>
<dbReference type="InterPro" id="IPR052337">
    <property type="entry name" value="SAT4-like"/>
</dbReference>
<keyword evidence="9" id="KW-1185">Reference proteome</keyword>
<dbReference type="PANTHER" id="PTHR33048">
    <property type="entry name" value="PTH11-LIKE INTEGRAL MEMBRANE PROTEIN (AFU_ORTHOLOGUE AFUA_5G11245)"/>
    <property type="match status" value="1"/>
</dbReference>
<comment type="subcellular location">
    <subcellularLocation>
        <location evidence="1">Membrane</location>
        <topology evidence="1">Multi-pass membrane protein</topology>
    </subcellularLocation>
</comment>
<feature type="transmembrane region" description="Helical" evidence="6">
    <location>
        <begin position="59"/>
        <end position="81"/>
    </location>
</feature>
<evidence type="ECO:0000256" key="4">
    <source>
        <dbReference type="ARBA" id="ARBA00023136"/>
    </source>
</evidence>
<dbReference type="EMBL" id="ML996098">
    <property type="protein sequence ID" value="KAF2740895.1"/>
    <property type="molecule type" value="Genomic_DNA"/>
</dbReference>
<evidence type="ECO:0000256" key="3">
    <source>
        <dbReference type="ARBA" id="ARBA00022989"/>
    </source>
</evidence>
<dbReference type="PANTHER" id="PTHR33048:SF92">
    <property type="entry name" value="INTEGRAL MEMBRANE PROTEIN"/>
    <property type="match status" value="1"/>
</dbReference>
<proteinExistence type="inferred from homology"/>